<accession>A0ABR3IV44</accession>
<reference evidence="3" key="1">
    <citation type="submission" date="2024-06" db="EMBL/GenBank/DDBJ databases">
        <title>Multi-omics analyses provide insights into the biosynthesis of the anticancer antibiotic pleurotin in Hohenbuehelia grisea.</title>
        <authorList>
            <person name="Weaver J.A."/>
            <person name="Alberti F."/>
        </authorList>
    </citation>
    <scope>NUCLEOTIDE SEQUENCE [LARGE SCALE GENOMIC DNA]</scope>
    <source>
        <strain evidence="3">T-177</strain>
    </source>
</reference>
<evidence type="ECO:0000313" key="2">
    <source>
        <dbReference type="EMBL" id="KAL0947181.1"/>
    </source>
</evidence>
<feature type="region of interest" description="Disordered" evidence="1">
    <location>
        <begin position="1"/>
        <end position="47"/>
    </location>
</feature>
<dbReference type="Proteomes" id="UP001556367">
    <property type="component" value="Unassembled WGS sequence"/>
</dbReference>
<sequence length="200" mass="22394">MNPSEDLIQADGADSNEPPTVNSVTPSADDSACSKKSASASEVKRKRITNQNNEYGFMEGAQHGGQPFSVLRMKPPLKLESKSDISTRFLDQAKDIVYRAERLGLETGCWIYLAAQHQHAQGPMISFATQRLRLEAHQQLTEYSNNFNRLMASLVMSRRQDAAQSHIHRLKAQEKLAATTQKLDEKDALIKELQLQLLSK</sequence>
<feature type="compositionally biased region" description="Low complexity" evidence="1">
    <location>
        <begin position="27"/>
        <end position="41"/>
    </location>
</feature>
<organism evidence="2 3">
    <name type="scientific">Hohenbuehelia grisea</name>
    <dbReference type="NCBI Taxonomy" id="104357"/>
    <lineage>
        <taxon>Eukaryota</taxon>
        <taxon>Fungi</taxon>
        <taxon>Dikarya</taxon>
        <taxon>Basidiomycota</taxon>
        <taxon>Agaricomycotina</taxon>
        <taxon>Agaricomycetes</taxon>
        <taxon>Agaricomycetidae</taxon>
        <taxon>Agaricales</taxon>
        <taxon>Pleurotineae</taxon>
        <taxon>Pleurotaceae</taxon>
        <taxon>Hohenbuehelia</taxon>
    </lineage>
</organism>
<comment type="caution">
    <text evidence="2">The sequence shown here is derived from an EMBL/GenBank/DDBJ whole genome shotgun (WGS) entry which is preliminary data.</text>
</comment>
<protein>
    <submittedName>
        <fullName evidence="2">Uncharacterized protein</fullName>
    </submittedName>
</protein>
<proteinExistence type="predicted"/>
<evidence type="ECO:0000256" key="1">
    <source>
        <dbReference type="SAM" id="MobiDB-lite"/>
    </source>
</evidence>
<evidence type="ECO:0000313" key="3">
    <source>
        <dbReference type="Proteomes" id="UP001556367"/>
    </source>
</evidence>
<feature type="compositionally biased region" description="Polar residues" evidence="1">
    <location>
        <begin position="17"/>
        <end position="26"/>
    </location>
</feature>
<name>A0ABR3IV44_9AGAR</name>
<dbReference type="EMBL" id="JASNQZ010000015">
    <property type="protein sequence ID" value="KAL0947181.1"/>
    <property type="molecule type" value="Genomic_DNA"/>
</dbReference>
<gene>
    <name evidence="2" type="ORF">HGRIS_013305</name>
</gene>
<keyword evidence="3" id="KW-1185">Reference proteome</keyword>